<evidence type="ECO:0000256" key="2">
    <source>
        <dbReference type="ARBA" id="ARBA00006906"/>
    </source>
</evidence>
<accession>A0ABY4R3P0</accession>
<dbReference type="InterPro" id="IPR013785">
    <property type="entry name" value="Aldolase_TIM"/>
</dbReference>
<sequence>MSTVTERVASVSPLDLAPVIPVVVISDPDKAVPLARALLAGGVRVIELTMRTPAALESARLIAAEVPEMVLGVGTVISTEQAEQAVGAGARFLVSPGATERLLDGLIGTGVPFLAGTASATDVVRLLERGITEAKLFPAEVVGGIAMLKALHGPFAQVRFCPTGGISPATAPSYLALPNVGCVGGSWIAPPALQEAGDWAGITALARATTSLV</sequence>
<dbReference type="RefSeq" id="WP_249773515.1">
    <property type="nucleotide sequence ID" value="NZ_CP097332.1"/>
</dbReference>
<keyword evidence="4 6" id="KW-0456">Lyase</keyword>
<evidence type="ECO:0000313" key="7">
    <source>
        <dbReference type="Proteomes" id="UP001056336"/>
    </source>
</evidence>
<dbReference type="Gene3D" id="3.20.20.70">
    <property type="entry name" value="Aldolase class I"/>
    <property type="match status" value="1"/>
</dbReference>
<dbReference type="Pfam" id="PF01081">
    <property type="entry name" value="Aldolase"/>
    <property type="match status" value="1"/>
</dbReference>
<gene>
    <name evidence="6" type="primary">eda</name>
    <name evidence="6" type="ORF">M6D93_06325</name>
</gene>
<evidence type="ECO:0000256" key="4">
    <source>
        <dbReference type="ARBA" id="ARBA00023239"/>
    </source>
</evidence>
<dbReference type="GO" id="GO:0008675">
    <property type="term" value="F:2-dehydro-3-deoxy-phosphogluconate aldolase activity"/>
    <property type="evidence" value="ECO:0007669"/>
    <property type="project" value="UniProtKB-EC"/>
</dbReference>
<dbReference type="CDD" id="cd00452">
    <property type="entry name" value="KDPG_aldolase"/>
    <property type="match status" value="1"/>
</dbReference>
<dbReference type="EC" id="4.1.2.14" evidence="6"/>
<keyword evidence="7" id="KW-1185">Reference proteome</keyword>
<name>A0ABY4R3P0_9ACTN</name>
<dbReference type="PANTHER" id="PTHR30246">
    <property type="entry name" value="2-KETO-3-DEOXY-6-PHOSPHOGLUCONATE ALDOLASE"/>
    <property type="match status" value="1"/>
</dbReference>
<dbReference type="InterPro" id="IPR000887">
    <property type="entry name" value="Aldlse_KDPG_KHG"/>
</dbReference>
<dbReference type="NCBIfam" id="TIGR01182">
    <property type="entry name" value="eda"/>
    <property type="match status" value="1"/>
</dbReference>
<dbReference type="NCBIfam" id="NF004325">
    <property type="entry name" value="PRK05718.1"/>
    <property type="match status" value="1"/>
</dbReference>
<evidence type="ECO:0000256" key="5">
    <source>
        <dbReference type="ARBA" id="ARBA00023277"/>
    </source>
</evidence>
<organism evidence="6 7">
    <name type="scientific">Jatrophihabitans telluris</name>
    <dbReference type="NCBI Taxonomy" id="2038343"/>
    <lineage>
        <taxon>Bacteria</taxon>
        <taxon>Bacillati</taxon>
        <taxon>Actinomycetota</taxon>
        <taxon>Actinomycetes</taxon>
        <taxon>Jatrophihabitantales</taxon>
        <taxon>Jatrophihabitantaceae</taxon>
        <taxon>Jatrophihabitans</taxon>
    </lineage>
</organism>
<protein>
    <submittedName>
        <fullName evidence="6">Bifunctional 4-hydroxy-2-oxoglutarate aldolase/2-dehydro-3-deoxy-phosphogluconate aldolase</fullName>
        <ecNumber evidence="6">4.1.2.14</ecNumber>
        <ecNumber evidence="6">4.1.3.16</ecNumber>
    </submittedName>
</protein>
<evidence type="ECO:0000256" key="1">
    <source>
        <dbReference type="ARBA" id="ARBA00004761"/>
    </source>
</evidence>
<dbReference type="SUPFAM" id="SSF51569">
    <property type="entry name" value="Aldolase"/>
    <property type="match status" value="1"/>
</dbReference>
<reference evidence="6" key="2">
    <citation type="submission" date="2022-05" db="EMBL/GenBank/DDBJ databases">
        <authorList>
            <person name="Kim J.-S."/>
            <person name="Lee K."/>
            <person name="Suh M."/>
            <person name="Eom M."/>
            <person name="Kim J.-S."/>
            <person name="Kim D.-S."/>
            <person name="Ko S.-H."/>
            <person name="Shin Y."/>
            <person name="Lee J.-S."/>
        </authorList>
    </citation>
    <scope>NUCLEOTIDE SEQUENCE</scope>
    <source>
        <strain evidence="6">N237</strain>
    </source>
</reference>
<comment type="pathway">
    <text evidence="1">Carbohydrate acid metabolism.</text>
</comment>
<dbReference type="Proteomes" id="UP001056336">
    <property type="component" value="Chromosome"/>
</dbReference>
<evidence type="ECO:0000313" key="6">
    <source>
        <dbReference type="EMBL" id="UQX89619.1"/>
    </source>
</evidence>
<dbReference type="EC" id="4.1.3.16" evidence="6"/>
<evidence type="ECO:0000256" key="3">
    <source>
        <dbReference type="ARBA" id="ARBA00011233"/>
    </source>
</evidence>
<comment type="subunit">
    <text evidence="3">Homotrimer.</text>
</comment>
<keyword evidence="5" id="KW-0119">Carbohydrate metabolism</keyword>
<dbReference type="GO" id="GO:0008700">
    <property type="term" value="F:(R,S)-4-hydroxy-2-oxoglutarate aldolase activity"/>
    <property type="evidence" value="ECO:0007669"/>
    <property type="project" value="UniProtKB-EC"/>
</dbReference>
<dbReference type="EMBL" id="CP097332">
    <property type="protein sequence ID" value="UQX89619.1"/>
    <property type="molecule type" value="Genomic_DNA"/>
</dbReference>
<comment type="similarity">
    <text evidence="2">Belongs to the KHG/KDPG aldolase family.</text>
</comment>
<dbReference type="PANTHER" id="PTHR30246:SF1">
    <property type="entry name" value="2-DEHYDRO-3-DEOXY-6-PHOSPHOGALACTONATE ALDOLASE-RELATED"/>
    <property type="match status" value="1"/>
</dbReference>
<proteinExistence type="inferred from homology"/>
<reference evidence="6" key="1">
    <citation type="journal article" date="2018" name="Int. J. Syst. Evol. Microbiol.">
        <title>Jatrophihabitans telluris sp. nov., isolated from sediment soil of lava forest wetlands and the emended description of the genus Jatrophihabitans.</title>
        <authorList>
            <person name="Lee K.C."/>
            <person name="Suh M.K."/>
            <person name="Eom M.K."/>
            <person name="Kim K.K."/>
            <person name="Kim J.S."/>
            <person name="Kim D.S."/>
            <person name="Ko S.H."/>
            <person name="Shin Y.K."/>
            <person name="Lee J.S."/>
        </authorList>
    </citation>
    <scope>NUCLEOTIDE SEQUENCE</scope>
    <source>
        <strain evidence="6">N237</strain>
    </source>
</reference>